<reference evidence="1" key="1">
    <citation type="journal article" date="2007" name="Science">
        <title>Draft genome of the filarial nematode parasite Brugia malayi.</title>
        <authorList>
            <person name="Ghedin E."/>
            <person name="Wang S."/>
            <person name="Spiro D."/>
            <person name="Caler E."/>
            <person name="Zhao Q."/>
            <person name="Crabtree J."/>
            <person name="Allen J.E."/>
            <person name="Delcher A.L."/>
            <person name="Guiliano D.B."/>
            <person name="Miranda-Saavedra D."/>
            <person name="Angiuoli S.V."/>
            <person name="Creasy T."/>
            <person name="Amedeo P."/>
            <person name="Haas B."/>
            <person name="El-Sayed N.M."/>
            <person name="Wortman J.R."/>
            <person name="Feldblyum T."/>
            <person name="Tallon L."/>
            <person name="Schatz M."/>
            <person name="Shumway M."/>
            <person name="Koo H."/>
            <person name="Salzberg S.L."/>
            <person name="Schobel S."/>
            <person name="Pertea M."/>
            <person name="Pop M."/>
            <person name="White O."/>
            <person name="Barton G.J."/>
            <person name="Carlow C.K."/>
            <person name="Crawford M.J."/>
            <person name="Daub J."/>
            <person name="Dimmic M.W."/>
            <person name="Estes C.F."/>
            <person name="Foster J.M."/>
            <person name="Ganatra M."/>
            <person name="Gregory W.F."/>
            <person name="Johnson N.M."/>
            <person name="Jin J."/>
            <person name="Komuniecki R."/>
            <person name="Korf I."/>
            <person name="Kumar S."/>
            <person name="Laney S."/>
            <person name="Li B.W."/>
            <person name="Li W."/>
            <person name="Lindblom T.H."/>
            <person name="Lustigman S."/>
            <person name="Ma D."/>
            <person name="Maina C.V."/>
            <person name="Martin D.M."/>
            <person name="McCarter J.P."/>
            <person name="McReynolds L."/>
            <person name="Mitreva M."/>
            <person name="Nutman T.B."/>
            <person name="Parkinson J."/>
            <person name="Peregrin-Alvarez J.M."/>
            <person name="Poole C."/>
            <person name="Ren Q."/>
            <person name="Saunders L."/>
            <person name="Sluder A.E."/>
            <person name="Smith K."/>
            <person name="Stanke M."/>
            <person name="Unnasch T.R."/>
            <person name="Ware J."/>
            <person name="Wei A.D."/>
            <person name="Weil G."/>
            <person name="Williams D.J."/>
            <person name="Zhang Y."/>
            <person name="Williams S.A."/>
            <person name="Fraser-Liggett C."/>
            <person name="Slatko B."/>
            <person name="Blaxter M.L."/>
            <person name="Scott A.L."/>
        </authorList>
    </citation>
    <scope>NUCLEOTIDE SEQUENCE</scope>
    <source>
        <strain evidence="1">FR3</strain>
    </source>
</reference>
<protein>
    <submittedName>
        <fullName evidence="1">BMA-CEC-1, isoform b</fullName>
    </submittedName>
</protein>
<organism evidence="1">
    <name type="scientific">Brugia malayi</name>
    <name type="common">Filarial nematode worm</name>
    <dbReference type="NCBI Taxonomy" id="6279"/>
    <lineage>
        <taxon>Eukaryota</taxon>
        <taxon>Metazoa</taxon>
        <taxon>Ecdysozoa</taxon>
        <taxon>Nematoda</taxon>
        <taxon>Chromadorea</taxon>
        <taxon>Rhabditida</taxon>
        <taxon>Spirurina</taxon>
        <taxon>Spiruromorpha</taxon>
        <taxon>Filarioidea</taxon>
        <taxon>Onchocercidae</taxon>
        <taxon>Brugia</taxon>
    </lineage>
</organism>
<name>A0A1I9G2F5_BRUMA</name>
<dbReference type="EMBL" id="LN856952">
    <property type="protein sequence ID" value="CDP95806.1"/>
    <property type="molecule type" value="Genomic_DNA"/>
</dbReference>
<gene>
    <name evidence="1" type="primary">Bma-cec-1</name>
    <name evidence="1" type="ORF">BM_Bm9880</name>
</gene>
<reference evidence="1" key="2">
    <citation type="submission" date="2012-12" db="EMBL/GenBank/DDBJ databases">
        <authorList>
            <consortium name="WormBase Consortium"/>
            <person name="Ghedin E."/>
            <person name="Paulini M."/>
        </authorList>
    </citation>
    <scope>NUCLEOTIDE SEQUENCE</scope>
    <source>
        <strain evidence="1">FR3</strain>
    </source>
</reference>
<accession>A0A1I9G2F5</accession>
<evidence type="ECO:0000313" key="1">
    <source>
        <dbReference type="EMBL" id="CDP95806.1"/>
    </source>
</evidence>
<dbReference type="AlphaFoldDB" id="A0A1I9G2F5"/>
<proteinExistence type="predicted"/>
<sequence length="44" mass="4844">MKNSTTSGMMVSQPFRYFVGMCPERMIEQSGAERLTSAGGRAEL</sequence>